<dbReference type="InterPro" id="IPR002508">
    <property type="entry name" value="MurNAc-LAA_cat"/>
</dbReference>
<dbReference type="EMBL" id="CP019655">
    <property type="protein sequence ID" value="AVF27635.1"/>
    <property type="molecule type" value="Genomic_DNA"/>
</dbReference>
<dbReference type="SUPFAM" id="SSF53187">
    <property type="entry name" value="Zn-dependent exopeptidases"/>
    <property type="match status" value="1"/>
</dbReference>
<dbReference type="CDD" id="cd02696">
    <property type="entry name" value="MurNAc-LAA"/>
    <property type="match status" value="1"/>
</dbReference>
<evidence type="ECO:0000259" key="3">
    <source>
        <dbReference type="SMART" id="SM00646"/>
    </source>
</evidence>
<sequence precursor="true">MKKIGTILCAMLICICNWISPAEAYSFNDNRNPVLPHTDIVLDAGHGGIDGGTVYGDILEKDINLAIAKKTYDLLIDKKFRVILNRSDDHALSDDNRWLKNRSRHLRDLAQRKQLANEMNVKILVSIHANSSRNRHESGAIVLHQKKDQSKLLSSYLQKELNQITGVPNKSVYGKKYYLLKFTKCPAVIVEVGFLTNETDRKRMTSEQGQKQIAEALVKGIDRYLKEVLNHP</sequence>
<dbReference type="GO" id="GO:0030288">
    <property type="term" value="C:outer membrane-bounded periplasmic space"/>
    <property type="evidence" value="ECO:0007669"/>
    <property type="project" value="TreeGrafter"/>
</dbReference>
<feature type="signal peptide" evidence="2">
    <location>
        <begin position="1"/>
        <end position="24"/>
    </location>
</feature>
<protein>
    <submittedName>
        <fullName evidence="4">N-acetylmuramoyl-L-alanine amidase-like protein</fullName>
    </submittedName>
</protein>
<dbReference type="Gene3D" id="3.40.630.40">
    <property type="entry name" value="Zn-dependent exopeptidases"/>
    <property type="match status" value="1"/>
</dbReference>
<evidence type="ECO:0000256" key="1">
    <source>
        <dbReference type="ARBA" id="ARBA00022801"/>
    </source>
</evidence>
<dbReference type="STRING" id="147375.BXP28_10080"/>
<dbReference type="GeneID" id="64219954"/>
<evidence type="ECO:0000256" key="2">
    <source>
        <dbReference type="SAM" id="SignalP"/>
    </source>
</evidence>
<dbReference type="SMART" id="SM00646">
    <property type="entry name" value="Ami_3"/>
    <property type="match status" value="1"/>
</dbReference>
<gene>
    <name evidence="4" type="ORF">ERICIII_03525</name>
</gene>
<organism evidence="4 5">
    <name type="scientific">Paenibacillus larvae subsp. larvae</name>
    <dbReference type="NCBI Taxonomy" id="147375"/>
    <lineage>
        <taxon>Bacteria</taxon>
        <taxon>Bacillati</taxon>
        <taxon>Bacillota</taxon>
        <taxon>Bacilli</taxon>
        <taxon>Bacillales</taxon>
        <taxon>Paenibacillaceae</taxon>
        <taxon>Paenibacillus</taxon>
    </lineage>
</organism>
<dbReference type="RefSeq" id="WP_077997531.1">
    <property type="nucleotide sequence ID" value="NZ_CP019655.1"/>
</dbReference>
<name>A0A2L1U3W9_9BACL</name>
<dbReference type="Pfam" id="PF01520">
    <property type="entry name" value="Amidase_3"/>
    <property type="match status" value="1"/>
</dbReference>
<dbReference type="GO" id="GO:0009253">
    <property type="term" value="P:peptidoglycan catabolic process"/>
    <property type="evidence" value="ECO:0007669"/>
    <property type="project" value="InterPro"/>
</dbReference>
<evidence type="ECO:0000313" key="4">
    <source>
        <dbReference type="EMBL" id="AVF27635.1"/>
    </source>
</evidence>
<evidence type="ECO:0000313" key="5">
    <source>
        <dbReference type="Proteomes" id="UP000239833"/>
    </source>
</evidence>
<keyword evidence="2" id="KW-0732">Signal</keyword>
<reference evidence="5" key="1">
    <citation type="submission" date="2017-02" db="EMBL/GenBank/DDBJ databases">
        <title>Delineation of Paenibacillus larvae strains originating from foulbrood outbreaks.</title>
        <authorList>
            <person name="Beims H."/>
            <person name="Bunk B."/>
            <person name="Sproeer C."/>
            <person name="Mohr K.I."/>
            <person name="Pradella S."/>
            <person name="Guenther G."/>
            <person name="Rohde M."/>
            <person name="von der Ohe W."/>
            <person name="Steinert M."/>
        </authorList>
    </citation>
    <scope>NUCLEOTIDE SEQUENCE [LARGE SCALE GENOMIC DNA]</scope>
    <source>
        <strain evidence="5">Eric_III</strain>
    </source>
</reference>
<feature type="chain" id="PRO_5014908232" evidence="2">
    <location>
        <begin position="25"/>
        <end position="232"/>
    </location>
</feature>
<dbReference type="InterPro" id="IPR050695">
    <property type="entry name" value="N-acetylmuramoyl_amidase_3"/>
</dbReference>
<dbReference type="AlphaFoldDB" id="A0A2L1U3W9"/>
<dbReference type="PANTHER" id="PTHR30404">
    <property type="entry name" value="N-ACETYLMURAMOYL-L-ALANINE AMIDASE"/>
    <property type="match status" value="1"/>
</dbReference>
<accession>A0A2L1U3W9</accession>
<keyword evidence="1" id="KW-0378">Hydrolase</keyword>
<feature type="domain" description="MurNAc-LAA" evidence="3">
    <location>
        <begin position="113"/>
        <end position="222"/>
    </location>
</feature>
<dbReference type="PANTHER" id="PTHR30404:SF0">
    <property type="entry name" value="N-ACETYLMURAMOYL-L-ALANINE AMIDASE AMIC"/>
    <property type="match status" value="1"/>
</dbReference>
<proteinExistence type="predicted"/>
<dbReference type="Proteomes" id="UP000239833">
    <property type="component" value="Chromosome"/>
</dbReference>
<dbReference type="GO" id="GO:0008745">
    <property type="term" value="F:N-acetylmuramoyl-L-alanine amidase activity"/>
    <property type="evidence" value="ECO:0007669"/>
    <property type="project" value="InterPro"/>
</dbReference>